<dbReference type="GO" id="GO:0008483">
    <property type="term" value="F:transaminase activity"/>
    <property type="evidence" value="ECO:0007669"/>
    <property type="project" value="UniProtKB-KW"/>
</dbReference>
<dbReference type="InterPro" id="IPR015424">
    <property type="entry name" value="PyrdxlP-dep_Trfase"/>
</dbReference>
<keyword evidence="7" id="KW-1185">Reference proteome</keyword>
<feature type="domain" description="Aminotransferase class I/classII large" evidence="5">
    <location>
        <begin position="53"/>
        <end position="389"/>
    </location>
</feature>
<dbReference type="PANTHER" id="PTHR42790:SF19">
    <property type="entry name" value="KYNURENINE_ALPHA-AMINOADIPATE AMINOTRANSFERASE, MITOCHONDRIAL"/>
    <property type="match status" value="1"/>
</dbReference>
<dbReference type="Gene3D" id="3.40.640.10">
    <property type="entry name" value="Type I PLP-dependent aspartate aminotransferase-like (Major domain)"/>
    <property type="match status" value="1"/>
</dbReference>
<keyword evidence="2 6" id="KW-0032">Aminotransferase</keyword>
<dbReference type="RefSeq" id="WP_340359886.1">
    <property type="nucleotide sequence ID" value="NZ_JBBKZU010000014.1"/>
</dbReference>
<comment type="caution">
    <text evidence="6">The sequence shown here is derived from an EMBL/GenBank/DDBJ whole genome shotgun (WGS) entry which is preliminary data.</text>
</comment>
<evidence type="ECO:0000256" key="4">
    <source>
        <dbReference type="ARBA" id="ARBA00022898"/>
    </source>
</evidence>
<dbReference type="InterPro" id="IPR050859">
    <property type="entry name" value="Class-I_PLP-dep_aminotransf"/>
</dbReference>
<evidence type="ECO:0000259" key="5">
    <source>
        <dbReference type="Pfam" id="PF00155"/>
    </source>
</evidence>
<gene>
    <name evidence="6" type="ORF">WKW77_26525</name>
</gene>
<dbReference type="InterPro" id="IPR015421">
    <property type="entry name" value="PyrdxlP-dep_Trfase_major"/>
</dbReference>
<dbReference type="SUPFAM" id="SSF53383">
    <property type="entry name" value="PLP-dependent transferases"/>
    <property type="match status" value="1"/>
</dbReference>
<evidence type="ECO:0000256" key="1">
    <source>
        <dbReference type="ARBA" id="ARBA00001933"/>
    </source>
</evidence>
<evidence type="ECO:0000313" key="6">
    <source>
        <dbReference type="EMBL" id="MEJ8814656.1"/>
    </source>
</evidence>
<protein>
    <submittedName>
        <fullName evidence="6">PLP-dependent aminotransferase family protein</fullName>
    </submittedName>
</protein>
<dbReference type="InterPro" id="IPR015422">
    <property type="entry name" value="PyrdxlP-dep_Trfase_small"/>
</dbReference>
<keyword evidence="4" id="KW-0663">Pyridoxal phosphate</keyword>
<evidence type="ECO:0000256" key="3">
    <source>
        <dbReference type="ARBA" id="ARBA00022679"/>
    </source>
</evidence>
<dbReference type="Pfam" id="PF00155">
    <property type="entry name" value="Aminotran_1_2"/>
    <property type="match status" value="1"/>
</dbReference>
<reference evidence="6 7" key="1">
    <citation type="submission" date="2024-03" db="EMBL/GenBank/DDBJ databases">
        <title>Novel species of the genus Variovorax.</title>
        <authorList>
            <person name="Liu Q."/>
            <person name="Xin Y.-H."/>
        </authorList>
    </citation>
    <scope>NUCLEOTIDE SEQUENCE [LARGE SCALE GENOMIC DNA]</scope>
    <source>
        <strain evidence="6 7">KACC 18899</strain>
    </source>
</reference>
<dbReference type="CDD" id="cd00609">
    <property type="entry name" value="AAT_like"/>
    <property type="match status" value="1"/>
</dbReference>
<sequence>MTASFVSSRYANAPGSPIRELKRFSERPGMISFAGGYPDPKLMDAEGLQASLAQLQAEEFAKALEYGGTEGDLSLRVELALLSNERHLDARPEDVLVLSGSQQGIDLLARTLLNPGDAVLVEAPTYPAALSAFRFAGATVHQIPMDQEGLDVAVLEFALATYRPKVLYTVPTFGNPTGLTLAANRRRAVVELAVRYQCLVIEDDPYGELYFDKPPPAPIHAARNAVEGADEVLIYLASLSKTMAPGLRIGWMLGPPAIRRACVLAKQVDDMHASTLTQTAAARYLKSGAFQRHLPILRESYRDRAMTLFGALQVQFGNRIEMPEPQGGMFMWGRAPGVSAQEWLAAAIEHGVMFVPGSAFFAEDADPAFFRLSFATQDVTGIQEGAARLARSMRQLKLR</sequence>
<dbReference type="EMBL" id="JBBKZU010000014">
    <property type="protein sequence ID" value="MEJ8814656.1"/>
    <property type="molecule type" value="Genomic_DNA"/>
</dbReference>
<comment type="cofactor">
    <cofactor evidence="1">
        <name>pyridoxal 5'-phosphate</name>
        <dbReference type="ChEBI" id="CHEBI:597326"/>
    </cofactor>
</comment>
<keyword evidence="3" id="KW-0808">Transferase</keyword>
<dbReference type="InterPro" id="IPR004839">
    <property type="entry name" value="Aminotransferase_I/II_large"/>
</dbReference>
<dbReference type="Proteomes" id="UP001365846">
    <property type="component" value="Unassembled WGS sequence"/>
</dbReference>
<evidence type="ECO:0000313" key="7">
    <source>
        <dbReference type="Proteomes" id="UP001365846"/>
    </source>
</evidence>
<proteinExistence type="predicted"/>
<accession>A0ABU8VLY4</accession>
<dbReference type="PANTHER" id="PTHR42790">
    <property type="entry name" value="AMINOTRANSFERASE"/>
    <property type="match status" value="1"/>
</dbReference>
<dbReference type="Gene3D" id="3.90.1150.10">
    <property type="entry name" value="Aspartate Aminotransferase, domain 1"/>
    <property type="match status" value="1"/>
</dbReference>
<name>A0ABU8VLY4_9BURK</name>
<evidence type="ECO:0000256" key="2">
    <source>
        <dbReference type="ARBA" id="ARBA00022576"/>
    </source>
</evidence>
<organism evidence="6 7">
    <name type="scientific">Variovorax ureilyticus</name>
    <dbReference type="NCBI Taxonomy" id="1836198"/>
    <lineage>
        <taxon>Bacteria</taxon>
        <taxon>Pseudomonadati</taxon>
        <taxon>Pseudomonadota</taxon>
        <taxon>Betaproteobacteria</taxon>
        <taxon>Burkholderiales</taxon>
        <taxon>Comamonadaceae</taxon>
        <taxon>Variovorax</taxon>
    </lineage>
</organism>